<proteinExistence type="inferred from homology"/>
<organism evidence="11 12">
    <name type="scientific">Cohnella herbarum</name>
    <dbReference type="NCBI Taxonomy" id="2728023"/>
    <lineage>
        <taxon>Bacteria</taxon>
        <taxon>Bacillati</taxon>
        <taxon>Bacillota</taxon>
        <taxon>Bacilli</taxon>
        <taxon>Bacillales</taxon>
        <taxon>Paenibacillaceae</taxon>
        <taxon>Cohnella</taxon>
    </lineage>
</organism>
<comment type="catalytic activity">
    <reaction evidence="8 9">
        <text>L-histidinol phosphate + 2-oxoglutarate = 3-(imidazol-4-yl)-2-oxopropyl phosphate + L-glutamate</text>
        <dbReference type="Rhea" id="RHEA:23744"/>
        <dbReference type="ChEBI" id="CHEBI:16810"/>
        <dbReference type="ChEBI" id="CHEBI:29985"/>
        <dbReference type="ChEBI" id="CHEBI:57766"/>
        <dbReference type="ChEBI" id="CHEBI:57980"/>
        <dbReference type="EC" id="2.6.1.9"/>
    </reaction>
</comment>
<accession>A0A7Z2VGW6</accession>
<dbReference type="PANTHER" id="PTHR43643">
    <property type="entry name" value="HISTIDINOL-PHOSPHATE AMINOTRANSFERASE 2"/>
    <property type="match status" value="1"/>
</dbReference>
<evidence type="ECO:0000256" key="2">
    <source>
        <dbReference type="ARBA" id="ARBA00005011"/>
    </source>
</evidence>
<comment type="similarity">
    <text evidence="9">Belongs to the class-II pyridoxal-phosphate-dependent aminotransferase family. Histidinol-phosphate aminotransferase subfamily.</text>
</comment>
<dbReference type="EMBL" id="CP051680">
    <property type="protein sequence ID" value="QJD82649.1"/>
    <property type="molecule type" value="Genomic_DNA"/>
</dbReference>
<keyword evidence="5 9" id="KW-0808">Transferase</keyword>
<dbReference type="InterPro" id="IPR015422">
    <property type="entry name" value="PyrdxlP-dep_Trfase_small"/>
</dbReference>
<keyword evidence="7 9" id="KW-0368">Histidine biosynthesis</keyword>
<protein>
    <recommendedName>
        <fullName evidence="9">Histidinol-phosphate aminotransferase</fullName>
        <ecNumber evidence="9">2.6.1.9</ecNumber>
    </recommendedName>
    <alternativeName>
        <fullName evidence="9">Imidazole acetol-phosphate transaminase</fullName>
    </alternativeName>
</protein>
<dbReference type="UniPathway" id="UPA00031">
    <property type="reaction ID" value="UER00012"/>
</dbReference>
<keyword evidence="4 9" id="KW-0032">Aminotransferase</keyword>
<dbReference type="Proteomes" id="UP000502248">
    <property type="component" value="Chromosome"/>
</dbReference>
<evidence type="ECO:0000256" key="3">
    <source>
        <dbReference type="ARBA" id="ARBA00011738"/>
    </source>
</evidence>
<dbReference type="NCBIfam" id="TIGR01141">
    <property type="entry name" value="hisC"/>
    <property type="match status" value="1"/>
</dbReference>
<comment type="pathway">
    <text evidence="2 9">Amino-acid biosynthesis; L-histidine biosynthesis; L-histidine from 5-phospho-alpha-D-ribose 1-diphosphate: step 7/9.</text>
</comment>
<evidence type="ECO:0000256" key="4">
    <source>
        <dbReference type="ARBA" id="ARBA00022576"/>
    </source>
</evidence>
<comment type="cofactor">
    <cofactor evidence="1 9">
        <name>pyridoxal 5'-phosphate</name>
        <dbReference type="ChEBI" id="CHEBI:597326"/>
    </cofactor>
</comment>
<dbReference type="PANTHER" id="PTHR43643:SF3">
    <property type="entry name" value="HISTIDINOL-PHOSPHATE AMINOTRANSFERASE"/>
    <property type="match status" value="1"/>
</dbReference>
<evidence type="ECO:0000259" key="10">
    <source>
        <dbReference type="Pfam" id="PF00155"/>
    </source>
</evidence>
<dbReference type="InterPro" id="IPR015421">
    <property type="entry name" value="PyrdxlP-dep_Trfase_major"/>
</dbReference>
<feature type="modified residue" description="N6-(pyridoxal phosphate)lysine" evidence="9">
    <location>
        <position position="210"/>
    </location>
</feature>
<dbReference type="PROSITE" id="PS00599">
    <property type="entry name" value="AA_TRANSFER_CLASS_2"/>
    <property type="match status" value="1"/>
</dbReference>
<comment type="subunit">
    <text evidence="3 9">Homodimer.</text>
</comment>
<gene>
    <name evidence="9" type="primary">hisC</name>
    <name evidence="11" type="ORF">HH215_05225</name>
</gene>
<dbReference type="InterPro" id="IPR001917">
    <property type="entry name" value="Aminotrans_II_pyridoxalP_BS"/>
</dbReference>
<evidence type="ECO:0000256" key="5">
    <source>
        <dbReference type="ARBA" id="ARBA00022679"/>
    </source>
</evidence>
<dbReference type="GO" id="GO:0000105">
    <property type="term" value="P:L-histidine biosynthetic process"/>
    <property type="evidence" value="ECO:0007669"/>
    <property type="project" value="UniProtKB-UniRule"/>
</dbReference>
<keyword evidence="12" id="KW-1185">Reference proteome</keyword>
<evidence type="ECO:0000256" key="8">
    <source>
        <dbReference type="ARBA" id="ARBA00047481"/>
    </source>
</evidence>
<dbReference type="InterPro" id="IPR050106">
    <property type="entry name" value="HistidinolP_aminotransfase"/>
</dbReference>
<keyword evidence="9" id="KW-0028">Amino-acid biosynthesis</keyword>
<dbReference type="AlphaFoldDB" id="A0A7Z2VGW6"/>
<dbReference type="InterPro" id="IPR005861">
    <property type="entry name" value="HisP_aminotrans"/>
</dbReference>
<evidence type="ECO:0000256" key="7">
    <source>
        <dbReference type="ARBA" id="ARBA00023102"/>
    </source>
</evidence>
<evidence type="ECO:0000313" key="12">
    <source>
        <dbReference type="Proteomes" id="UP000502248"/>
    </source>
</evidence>
<dbReference type="Gene3D" id="3.90.1150.10">
    <property type="entry name" value="Aspartate Aminotransferase, domain 1"/>
    <property type="match status" value="1"/>
</dbReference>
<dbReference type="RefSeq" id="WP_169278947.1">
    <property type="nucleotide sequence ID" value="NZ_CP051680.1"/>
</dbReference>
<reference evidence="11 12" key="1">
    <citation type="submission" date="2020-04" db="EMBL/GenBank/DDBJ databases">
        <title>Genome sequencing of novel species.</title>
        <authorList>
            <person name="Heo J."/>
            <person name="Kim S.-J."/>
            <person name="Kim J.-S."/>
            <person name="Hong S.-B."/>
            <person name="Kwon S.-W."/>
        </authorList>
    </citation>
    <scope>NUCLEOTIDE SEQUENCE [LARGE SCALE GENOMIC DNA]</scope>
    <source>
        <strain evidence="11 12">MFER-1</strain>
    </source>
</reference>
<dbReference type="SUPFAM" id="SSF53383">
    <property type="entry name" value="PLP-dependent transferases"/>
    <property type="match status" value="1"/>
</dbReference>
<dbReference type="Gene3D" id="3.40.640.10">
    <property type="entry name" value="Type I PLP-dependent aspartate aminotransferase-like (Major domain)"/>
    <property type="match status" value="1"/>
</dbReference>
<evidence type="ECO:0000313" key="11">
    <source>
        <dbReference type="EMBL" id="QJD82649.1"/>
    </source>
</evidence>
<sequence length="358" mass="40004">MSQYWSELTASLVPYVPGEQPKDQRYIKLNTNENPYPPSPKVIEAIQAATNADLRLYPDPTCEPLREVLAQYYGLTKEHVFVGNGSDEILAFAFPAFFSADRTILFPDITYTFYPVYAKLYGINYETIPTDEQFNIDARQYGIPNGGIIIPNPNAPTARFMLVDQLKTILEANRSQVVIVDEAYVDFGGESVVPLVAGYHNLLVVQTLSKSRSLAGLRVGMAVGHPDLIEGLNRIKNSFNSYTLDRLALAGAVAAIEDQAYFENTNRKVIATREWTIEALKPLGFQAIESKANFIFVTHPERSAPELFASLKSRGILVRYFNKPRIDQYLRVSIGTDEEMEAFVSAVKAILQTEAMKA</sequence>
<dbReference type="HAMAP" id="MF_01023">
    <property type="entry name" value="HisC_aminotrans_2"/>
    <property type="match status" value="1"/>
</dbReference>
<evidence type="ECO:0000256" key="1">
    <source>
        <dbReference type="ARBA" id="ARBA00001933"/>
    </source>
</evidence>
<evidence type="ECO:0000256" key="9">
    <source>
        <dbReference type="HAMAP-Rule" id="MF_01023"/>
    </source>
</evidence>
<dbReference type="CDD" id="cd00609">
    <property type="entry name" value="AAT_like"/>
    <property type="match status" value="1"/>
</dbReference>
<dbReference type="Pfam" id="PF00155">
    <property type="entry name" value="Aminotran_1_2"/>
    <property type="match status" value="1"/>
</dbReference>
<keyword evidence="6 9" id="KW-0663">Pyridoxal phosphate</keyword>
<dbReference type="GO" id="GO:0030170">
    <property type="term" value="F:pyridoxal phosphate binding"/>
    <property type="evidence" value="ECO:0007669"/>
    <property type="project" value="InterPro"/>
</dbReference>
<dbReference type="InterPro" id="IPR015424">
    <property type="entry name" value="PyrdxlP-dep_Trfase"/>
</dbReference>
<name>A0A7Z2VGW6_9BACL</name>
<feature type="domain" description="Aminotransferase class I/classII large" evidence="10">
    <location>
        <begin position="26"/>
        <end position="346"/>
    </location>
</feature>
<dbReference type="EC" id="2.6.1.9" evidence="9"/>
<evidence type="ECO:0000256" key="6">
    <source>
        <dbReference type="ARBA" id="ARBA00022898"/>
    </source>
</evidence>
<dbReference type="InterPro" id="IPR004839">
    <property type="entry name" value="Aminotransferase_I/II_large"/>
</dbReference>
<dbReference type="KEGG" id="cheb:HH215_05225"/>
<dbReference type="GO" id="GO:0004400">
    <property type="term" value="F:histidinol-phosphate transaminase activity"/>
    <property type="evidence" value="ECO:0007669"/>
    <property type="project" value="UniProtKB-UniRule"/>
</dbReference>